<evidence type="ECO:0000313" key="2">
    <source>
        <dbReference type="Proteomes" id="UP000007807"/>
    </source>
</evidence>
<dbReference type="AlphaFoldDB" id="F4BTH5"/>
<dbReference type="HOGENOM" id="CLU_2115471_0_0_2"/>
<protein>
    <submittedName>
        <fullName evidence="1">Conserved domain protein</fullName>
    </submittedName>
</protein>
<name>F4BTH5_METSG</name>
<dbReference type="EMBL" id="CP002565">
    <property type="protein sequence ID" value="AEB68180.1"/>
    <property type="molecule type" value="Genomic_DNA"/>
</dbReference>
<dbReference type="PANTHER" id="PTHR11220:SF58">
    <property type="entry name" value="SOUL HEME-BINDING FAMILY PROTEIN"/>
    <property type="match status" value="1"/>
</dbReference>
<reference evidence="1 2" key="1">
    <citation type="journal article" date="2011" name="J. Bacteriol.">
        <title>Complete genome sequence of Methanosaeta concilii, a specialist in aceticlastic methanogenesis.</title>
        <authorList>
            <person name="Barber R.D."/>
            <person name="Zhang L."/>
            <person name="Harnack M."/>
            <person name="Olson M.V."/>
            <person name="Kaul R."/>
            <person name="Ingram-Smith C."/>
            <person name="Smith K.S."/>
        </authorList>
    </citation>
    <scope>NUCLEOTIDE SEQUENCE [LARGE SCALE GENOMIC DNA]</scope>
    <source>
        <strain evidence="2">ATCC 5969 / DSM 3671 / JCM 10134 / NBRC 103675 / OCM 69 / GP-6</strain>
    </source>
</reference>
<dbReference type="Gene3D" id="3.20.80.10">
    <property type="entry name" value="Regulatory factor, effector binding domain"/>
    <property type="match status" value="1"/>
</dbReference>
<accession>F4BTH5</accession>
<organism evidence="1 2">
    <name type="scientific">Methanothrix soehngenii (strain ATCC 5969 / DSM 3671 / JCM 10134 / NBRC 103675 / OCM 69 / GP-6)</name>
    <name type="common">Methanosaeta concilii</name>
    <dbReference type="NCBI Taxonomy" id="990316"/>
    <lineage>
        <taxon>Archaea</taxon>
        <taxon>Methanobacteriati</taxon>
        <taxon>Methanobacteriota</taxon>
        <taxon>Stenosarchaea group</taxon>
        <taxon>Methanomicrobia</taxon>
        <taxon>Methanotrichales</taxon>
        <taxon>Methanotrichaceae</taxon>
        <taxon>Methanothrix</taxon>
    </lineage>
</organism>
<sequence length="114" mass="13092">MTAPVVTTSTEKGLSMAFIMPERFDIQTIPRPTSSNVEIRVVEPRTLATIRFSGYMNEGSYRDNLERLNKTLKERGILTKGEPLLMQYNEPRTPPFYRRNEIALLVANDTVEEK</sequence>
<evidence type="ECO:0000313" key="1">
    <source>
        <dbReference type="EMBL" id="AEB68180.1"/>
    </source>
</evidence>
<dbReference type="SUPFAM" id="SSF55136">
    <property type="entry name" value="Probable bacterial effector-binding domain"/>
    <property type="match status" value="1"/>
</dbReference>
<dbReference type="InParanoid" id="F4BTH5"/>
<dbReference type="Pfam" id="PF04832">
    <property type="entry name" value="SOUL"/>
    <property type="match status" value="1"/>
</dbReference>
<keyword evidence="2" id="KW-1185">Reference proteome</keyword>
<dbReference type="PANTHER" id="PTHR11220">
    <property type="entry name" value="HEME-BINDING PROTEIN-RELATED"/>
    <property type="match status" value="1"/>
</dbReference>
<proteinExistence type="predicted"/>
<dbReference type="STRING" id="990316.MCON_1532"/>
<dbReference type="InterPro" id="IPR006917">
    <property type="entry name" value="SOUL_heme-bd"/>
</dbReference>
<gene>
    <name evidence="1" type="ordered locus">MCON_1532</name>
</gene>
<dbReference type="InterPro" id="IPR011256">
    <property type="entry name" value="Reg_factor_effector_dom_sf"/>
</dbReference>
<dbReference type="Proteomes" id="UP000007807">
    <property type="component" value="Chromosome"/>
</dbReference>
<dbReference type="KEGG" id="mcj:MCON_1532"/>